<evidence type="ECO:0000256" key="1">
    <source>
        <dbReference type="SAM" id="Coils"/>
    </source>
</evidence>
<name>A0A1H2H0H2_9PSED</name>
<accession>A0A1H2H0H2</accession>
<reference evidence="3" key="1">
    <citation type="submission" date="2016-10" db="EMBL/GenBank/DDBJ databases">
        <authorList>
            <person name="Varghese N."/>
            <person name="Submissions S."/>
        </authorList>
    </citation>
    <scope>NUCLEOTIDE SEQUENCE [LARGE SCALE GENOMIC DNA]</scope>
    <source>
        <strain evidence="3">DSM 17875</strain>
    </source>
</reference>
<dbReference type="STRING" id="364197.SAMN05216296_2671"/>
<dbReference type="OrthoDB" id="5567704at2"/>
<dbReference type="Pfam" id="PF13591">
    <property type="entry name" value="MerR_2"/>
    <property type="match status" value="1"/>
</dbReference>
<sequence length="100" mass="11615">MSSTYLQMNVLEFCQCTSLPQAWLVEIVEEGILQPRGASPEQWLFDEQALATARRALRLRQDLELEWAAIALALQLLDELEQLREENRQLRSRLGRFENG</sequence>
<dbReference type="Gene3D" id="1.10.1660.10">
    <property type="match status" value="1"/>
</dbReference>
<organism evidence="2 3">
    <name type="scientific">Pseudomonas pohangensis</name>
    <dbReference type="NCBI Taxonomy" id="364197"/>
    <lineage>
        <taxon>Bacteria</taxon>
        <taxon>Pseudomonadati</taxon>
        <taxon>Pseudomonadota</taxon>
        <taxon>Gammaproteobacteria</taxon>
        <taxon>Pseudomonadales</taxon>
        <taxon>Pseudomonadaceae</taxon>
        <taxon>Pseudomonas</taxon>
    </lineage>
</organism>
<gene>
    <name evidence="2" type="ORF">SAMN05216296_2671</name>
</gene>
<keyword evidence="1" id="KW-0175">Coiled coil</keyword>
<evidence type="ECO:0000313" key="3">
    <source>
        <dbReference type="Proteomes" id="UP000243232"/>
    </source>
</evidence>
<evidence type="ECO:0000313" key="2">
    <source>
        <dbReference type="EMBL" id="SDU25343.1"/>
    </source>
</evidence>
<dbReference type="Proteomes" id="UP000243232">
    <property type="component" value="Chromosome I"/>
</dbReference>
<keyword evidence="3" id="KW-1185">Reference proteome</keyword>
<dbReference type="RefSeq" id="WP_090196222.1">
    <property type="nucleotide sequence ID" value="NZ_LT629785.1"/>
</dbReference>
<dbReference type="AlphaFoldDB" id="A0A1H2H0H2"/>
<dbReference type="EMBL" id="LT629785">
    <property type="protein sequence ID" value="SDU25343.1"/>
    <property type="molecule type" value="Genomic_DNA"/>
</dbReference>
<protein>
    <submittedName>
        <fullName evidence="2">Chaperone modulatory protein CbpM</fullName>
    </submittedName>
</protein>
<feature type="coiled-coil region" evidence="1">
    <location>
        <begin position="70"/>
        <end position="100"/>
    </location>
</feature>
<proteinExistence type="predicted"/>